<dbReference type="PANTHER" id="PTHR43682">
    <property type="entry name" value="LACTATE UTILIZATION PROTEIN C"/>
    <property type="match status" value="1"/>
</dbReference>
<sequence>MTERDKILAAIRANQPVLSPLPEIKFNKVDDDSITDKFIKTLTTIGGKVVCASKNDDIFTYISSVTITDQRILNMTDLADLKSLQSDTALPHSLQNVELAVIKGHFGVAENGAIWVTEELIGERVLPFISQNLVVVLNVNDLVDNMHEAYEKIDHAGYSFGTFIAGPSKTADIEQSLVVGAHGARSMTVFLIE</sequence>
<dbReference type="Pfam" id="PF02589">
    <property type="entry name" value="LUD_dom"/>
    <property type="match status" value="1"/>
</dbReference>
<proteinExistence type="predicted"/>
<feature type="domain" description="LUD" evidence="1">
    <location>
        <begin position="85"/>
        <end position="192"/>
    </location>
</feature>
<dbReference type="InterPro" id="IPR024185">
    <property type="entry name" value="FTHF_cligase-like_sf"/>
</dbReference>
<dbReference type="Gene3D" id="3.40.50.10420">
    <property type="entry name" value="NagB/RpiA/CoA transferase-like"/>
    <property type="match status" value="1"/>
</dbReference>
<dbReference type="InterPro" id="IPR003741">
    <property type="entry name" value="LUD_dom"/>
</dbReference>
<dbReference type="PANTHER" id="PTHR43682:SF1">
    <property type="entry name" value="LACTATE UTILIZATION PROTEIN C"/>
    <property type="match status" value="1"/>
</dbReference>
<dbReference type="Proteomes" id="UP000613193">
    <property type="component" value="Unassembled WGS sequence"/>
</dbReference>
<dbReference type="SUPFAM" id="SSF100950">
    <property type="entry name" value="NagB/RpiA/CoA transferase-like"/>
    <property type="match status" value="1"/>
</dbReference>
<name>A0A934PSQ4_9SPHI</name>
<gene>
    <name evidence="2" type="ORF">I5M19_05350</name>
</gene>
<dbReference type="EMBL" id="JAEHFW010000001">
    <property type="protein sequence ID" value="MBK0378720.1"/>
    <property type="molecule type" value="Genomic_DNA"/>
</dbReference>
<dbReference type="AlphaFoldDB" id="A0A934PSQ4"/>
<dbReference type="RefSeq" id="WP_200064971.1">
    <property type="nucleotide sequence ID" value="NZ_JAEHFW010000001.1"/>
</dbReference>
<dbReference type="InterPro" id="IPR037171">
    <property type="entry name" value="NagB/RpiA_transferase-like"/>
</dbReference>
<evidence type="ECO:0000259" key="1">
    <source>
        <dbReference type="Pfam" id="PF02589"/>
    </source>
</evidence>
<reference evidence="2" key="1">
    <citation type="submission" date="2020-12" db="EMBL/GenBank/DDBJ databases">
        <title>Bacterial novel species Mucilaginibacter sp. SD-g isolated from soil.</title>
        <authorList>
            <person name="Jung H.-Y."/>
        </authorList>
    </citation>
    <scope>NUCLEOTIDE SEQUENCE</scope>
    <source>
        <strain evidence="2">SD-g</strain>
    </source>
</reference>
<evidence type="ECO:0000313" key="2">
    <source>
        <dbReference type="EMBL" id="MBK0378720.1"/>
    </source>
</evidence>
<evidence type="ECO:0000313" key="3">
    <source>
        <dbReference type="Proteomes" id="UP000613193"/>
    </source>
</evidence>
<organism evidence="2 3">
    <name type="scientific">Mucilaginibacter segetis</name>
    <dbReference type="NCBI Taxonomy" id="2793071"/>
    <lineage>
        <taxon>Bacteria</taxon>
        <taxon>Pseudomonadati</taxon>
        <taxon>Bacteroidota</taxon>
        <taxon>Sphingobacteriia</taxon>
        <taxon>Sphingobacteriales</taxon>
        <taxon>Sphingobacteriaceae</taxon>
        <taxon>Mucilaginibacter</taxon>
    </lineage>
</organism>
<comment type="caution">
    <text evidence="2">The sequence shown here is derived from an EMBL/GenBank/DDBJ whole genome shotgun (WGS) entry which is preliminary data.</text>
</comment>
<accession>A0A934PSQ4</accession>
<keyword evidence="3" id="KW-1185">Reference proteome</keyword>
<protein>
    <submittedName>
        <fullName evidence="2">LUD domain-containing protein</fullName>
    </submittedName>
</protein>